<sequence>MFSVEGSSGSARSSLRNTRRRPRNSDGPQQGRRKRSKLGDDTFVAVSEAQANGNGSLVMNGHVTGGVEGSLVLVDMPVREKKDQPKRVLKEDAAVCLNRCKQYIVRKLPSFPAQLSSGSTPFRASAIPSAGLALALTTDSALVWDYNGASGATKVLALSLPPSLKAADPLPLGAIVRNGPADDFGVVAVAPATGKIVFWENVDSAEARGHFAQRHQGVEGSIKLYSGERITDLVDIEHAGYILVLSSGRLAQMTLRDSQGRPSIVTTVMSAPNGSGGSFFSFKGLLGGAIRKTIASVQARPSESKGQMEVITATKNGLFQLWDLNWSGQQIFKREVDAYRDMLAAIQQGSAPEMRTQQEIHILDFSIMDQQHPDRRLSLLTLVALSGRNMMDYFLLELDLSETTATVSRAIPLRNFHQMELPKEPTGTLLLPKPGHTAFVQFPTAIVVASLAEPEESPEAQLVADSGSTLLPFQDTIYFRSDANVRITGHGLEHASRKGKQPSVLIFIEDYGTLEISTIASRAADAEIQHKVTAFDKIVSATFYSTVPGTILSFSTKSRFDFSLAEVEQAALSISGGILASDFQHVSQATYSIEELLRKRAKALYTLNAHLRSQYSQLSFAARWRLLWQAEKVAAATQLWKWYQTKLRDQELHPEAYPEKVLMSDIVKALRDKFKSQPDESEPDRVRQFFLKNIDNIGVLVPMGWHHLRVCYIDSASKEGPAIMQRLSEANDVICLTLETAFSFRQANIERYGLDPTSLGDGILKMGLGYDMLPSFWTSSHNMVSSIRSLIDVGRNVAEDSFENYVQEDLSKKIAKDNPRLVRMGCQTHIERFRWALEQSDEKTREMGRNLRDEWDLNVRPAQIYGLMNIGLASDGMNLAEKYRDMPTLVNLICDETDWLESSKEASQSKIEQAEIGVKLNRIKERITNYFNDYQEEFAEAYFNKHIADGRSLQLFDNDGLFDEKILSYYLMRDSSRSKLYWIDRVGHNDFTSAGLALAKAAKRHETNSWCNRVELSLSKLALMCKDQVEPTTSEQQGGPVEKPKRPMKEITARKVLGVTLKVDILLEVGKIRELVYEHLLPTVTRALDDKAAVDLLVDEYGQERLKERPALQALLRQGLDDWVHHRVVKPGLMIDVLTLMVSEDNSHQGDPISSNEFVYAFKTLALGWEEVGRASRLGLKGIIWKRLFIQDDWEEINKTNEVSDTTLNEFLLTRTLLGWTVRQLYELTKKDKRYAQVWFRDFEELRDRGCTAGDLCTRFDNPDLIEPIVAENELDQRVFYKYWAECNLPKWLNACVRAAKWSLYGGVDDAAVQQEEPAANGAVVGDDEVVHQSVEVEEHPIPNEEPYEGDEDDAEGGDVEMTD</sequence>
<keyword evidence="7" id="KW-0539">Nucleus</keyword>
<dbReference type="GO" id="GO:0000972">
    <property type="term" value="P:transcription-dependent tethering of RNA polymerase II gene DNA at nuclear periphery"/>
    <property type="evidence" value="ECO:0007669"/>
    <property type="project" value="TreeGrafter"/>
</dbReference>
<evidence type="ECO:0000313" key="12">
    <source>
        <dbReference type="Proteomes" id="UP000800035"/>
    </source>
</evidence>
<keyword evidence="5" id="KW-0653">Protein transport</keyword>
<dbReference type="InterPro" id="IPR015943">
    <property type="entry name" value="WD40/YVTN_repeat-like_dom_sf"/>
</dbReference>
<accession>A0A6A5U8G1</accession>
<dbReference type="InterPro" id="IPR014908">
    <property type="entry name" value="Nucleoporin_Nup133/Nup155_N"/>
</dbReference>
<evidence type="ECO:0000256" key="5">
    <source>
        <dbReference type="ARBA" id="ARBA00022927"/>
    </source>
</evidence>
<evidence type="ECO:0000313" key="11">
    <source>
        <dbReference type="EMBL" id="KAF1960122.1"/>
    </source>
</evidence>
<dbReference type="OrthoDB" id="103454at2759"/>
<dbReference type="GO" id="GO:0006606">
    <property type="term" value="P:protein import into nucleus"/>
    <property type="evidence" value="ECO:0007669"/>
    <property type="project" value="TreeGrafter"/>
</dbReference>
<dbReference type="SUPFAM" id="SSF117289">
    <property type="entry name" value="Nucleoporin domain"/>
    <property type="match status" value="1"/>
</dbReference>
<evidence type="ECO:0000256" key="6">
    <source>
        <dbReference type="ARBA" id="ARBA00023010"/>
    </source>
</evidence>
<dbReference type="Pfam" id="PF03177">
    <property type="entry name" value="Nucleoporin_C"/>
    <property type="match status" value="1"/>
</dbReference>
<dbReference type="GO" id="GO:0031080">
    <property type="term" value="C:nuclear pore outer ring"/>
    <property type="evidence" value="ECO:0007669"/>
    <property type="project" value="TreeGrafter"/>
</dbReference>
<feature type="region of interest" description="Disordered" evidence="8">
    <location>
        <begin position="1319"/>
        <end position="1364"/>
    </location>
</feature>
<keyword evidence="3" id="KW-0813">Transport</keyword>
<feature type="domain" description="Nucleoporin Nup133/Nup155-like C-terminal" evidence="9">
    <location>
        <begin position="626"/>
        <end position="1261"/>
    </location>
</feature>
<dbReference type="Gene3D" id="1.20.58.1380">
    <property type="match status" value="1"/>
</dbReference>
<feature type="compositionally biased region" description="Low complexity" evidence="8">
    <location>
        <begin position="1"/>
        <end position="16"/>
    </location>
</feature>
<organism evidence="11 12">
    <name type="scientific">Byssothecium circinans</name>
    <dbReference type="NCBI Taxonomy" id="147558"/>
    <lineage>
        <taxon>Eukaryota</taxon>
        <taxon>Fungi</taxon>
        <taxon>Dikarya</taxon>
        <taxon>Ascomycota</taxon>
        <taxon>Pezizomycotina</taxon>
        <taxon>Dothideomycetes</taxon>
        <taxon>Pleosporomycetidae</taxon>
        <taxon>Pleosporales</taxon>
        <taxon>Massarineae</taxon>
        <taxon>Massarinaceae</taxon>
        <taxon>Byssothecium</taxon>
    </lineage>
</organism>
<evidence type="ECO:0000256" key="4">
    <source>
        <dbReference type="ARBA" id="ARBA00022816"/>
    </source>
</evidence>
<feature type="region of interest" description="Disordered" evidence="8">
    <location>
        <begin position="1"/>
        <end position="41"/>
    </location>
</feature>
<keyword evidence="12" id="KW-1185">Reference proteome</keyword>
<dbReference type="EMBL" id="ML976983">
    <property type="protein sequence ID" value="KAF1960122.1"/>
    <property type="molecule type" value="Genomic_DNA"/>
</dbReference>
<feature type="compositionally biased region" description="Basic and acidic residues" evidence="8">
    <location>
        <begin position="1329"/>
        <end position="1343"/>
    </location>
</feature>
<feature type="compositionally biased region" description="Acidic residues" evidence="8">
    <location>
        <begin position="1346"/>
        <end position="1364"/>
    </location>
</feature>
<dbReference type="PANTHER" id="PTHR13405:SF11">
    <property type="entry name" value="NUCLEAR PORE COMPLEX PROTEIN NUP133"/>
    <property type="match status" value="1"/>
</dbReference>
<evidence type="ECO:0000256" key="3">
    <source>
        <dbReference type="ARBA" id="ARBA00022448"/>
    </source>
</evidence>
<dbReference type="PANTHER" id="PTHR13405">
    <property type="entry name" value="NUCLEAR PORE COMPLEX PROTEIN NUP133"/>
    <property type="match status" value="1"/>
</dbReference>
<dbReference type="InterPro" id="IPR007187">
    <property type="entry name" value="Nucleoporin_Nup133/Nup155_C"/>
</dbReference>
<keyword evidence="6" id="KW-0811">Translocation</keyword>
<evidence type="ECO:0000256" key="8">
    <source>
        <dbReference type="SAM" id="MobiDB-lite"/>
    </source>
</evidence>
<evidence type="ECO:0008006" key="13">
    <source>
        <dbReference type="Google" id="ProtNLM"/>
    </source>
</evidence>
<gene>
    <name evidence="11" type="ORF">CC80DRAFT_285890</name>
</gene>
<proteinExistence type="inferred from homology"/>
<evidence type="ECO:0000259" key="10">
    <source>
        <dbReference type="Pfam" id="PF08801"/>
    </source>
</evidence>
<comment type="similarity">
    <text evidence="2">Belongs to the nucleoporin Nup133 family.</text>
</comment>
<evidence type="ECO:0000256" key="1">
    <source>
        <dbReference type="ARBA" id="ARBA00004259"/>
    </source>
</evidence>
<dbReference type="GO" id="GO:0017056">
    <property type="term" value="F:structural constituent of nuclear pore"/>
    <property type="evidence" value="ECO:0007669"/>
    <property type="project" value="InterPro"/>
</dbReference>
<dbReference type="GO" id="GO:0016973">
    <property type="term" value="P:poly(A)+ mRNA export from nucleus"/>
    <property type="evidence" value="ECO:0007669"/>
    <property type="project" value="TreeGrafter"/>
</dbReference>
<evidence type="ECO:0000256" key="2">
    <source>
        <dbReference type="ARBA" id="ARBA00005569"/>
    </source>
</evidence>
<evidence type="ECO:0000259" key="9">
    <source>
        <dbReference type="Pfam" id="PF03177"/>
    </source>
</evidence>
<comment type="subcellular location">
    <subcellularLocation>
        <location evidence="1">Nucleus envelope</location>
    </subcellularLocation>
</comment>
<evidence type="ECO:0000256" key="7">
    <source>
        <dbReference type="ARBA" id="ARBA00023242"/>
    </source>
</evidence>
<dbReference type="Proteomes" id="UP000800035">
    <property type="component" value="Unassembled WGS sequence"/>
</dbReference>
<name>A0A6A5U8G1_9PLEO</name>
<dbReference type="Pfam" id="PF08801">
    <property type="entry name" value="Nucleoporin_N"/>
    <property type="match status" value="1"/>
</dbReference>
<reference evidence="11" key="1">
    <citation type="journal article" date="2020" name="Stud. Mycol.">
        <title>101 Dothideomycetes genomes: a test case for predicting lifestyles and emergence of pathogens.</title>
        <authorList>
            <person name="Haridas S."/>
            <person name="Albert R."/>
            <person name="Binder M."/>
            <person name="Bloem J."/>
            <person name="Labutti K."/>
            <person name="Salamov A."/>
            <person name="Andreopoulos B."/>
            <person name="Baker S."/>
            <person name="Barry K."/>
            <person name="Bills G."/>
            <person name="Bluhm B."/>
            <person name="Cannon C."/>
            <person name="Castanera R."/>
            <person name="Culley D."/>
            <person name="Daum C."/>
            <person name="Ezra D."/>
            <person name="Gonzalez J."/>
            <person name="Henrissat B."/>
            <person name="Kuo A."/>
            <person name="Liang C."/>
            <person name="Lipzen A."/>
            <person name="Lutzoni F."/>
            <person name="Magnuson J."/>
            <person name="Mondo S."/>
            <person name="Nolan M."/>
            <person name="Ohm R."/>
            <person name="Pangilinan J."/>
            <person name="Park H.-J."/>
            <person name="Ramirez L."/>
            <person name="Alfaro M."/>
            <person name="Sun H."/>
            <person name="Tritt A."/>
            <person name="Yoshinaga Y."/>
            <person name="Zwiers L.-H."/>
            <person name="Turgeon B."/>
            <person name="Goodwin S."/>
            <person name="Spatafora J."/>
            <person name="Crous P."/>
            <person name="Grigoriev I."/>
        </authorList>
    </citation>
    <scope>NUCLEOTIDE SEQUENCE</scope>
    <source>
        <strain evidence="11">CBS 675.92</strain>
    </source>
</reference>
<feature type="domain" description="Nucleoporin Nup133/Nup155-like N-terminal" evidence="10">
    <location>
        <begin position="101"/>
        <end position="514"/>
    </location>
</feature>
<protein>
    <recommendedName>
        <fullName evidence="13">Nucleoporin Nup133/Nup155-like C-terminal domain-containing protein</fullName>
    </recommendedName>
</protein>
<dbReference type="Gene3D" id="2.130.10.10">
    <property type="entry name" value="YVTN repeat-like/Quinoprotein amine dehydrogenase"/>
    <property type="match status" value="1"/>
</dbReference>
<keyword evidence="4" id="KW-0509">mRNA transport</keyword>
<dbReference type="InterPro" id="IPR037624">
    <property type="entry name" value="Nup133-like"/>
</dbReference>